<gene>
    <name evidence="2" type="ORF">A3E39_00015</name>
</gene>
<dbReference type="EMBL" id="MGEH01000007">
    <property type="protein sequence ID" value="OGL79496.1"/>
    <property type="molecule type" value="Genomic_DNA"/>
</dbReference>
<dbReference type="AlphaFoldDB" id="A0A1F7UMI5"/>
<evidence type="ECO:0000313" key="3">
    <source>
        <dbReference type="Proteomes" id="UP000176603"/>
    </source>
</evidence>
<feature type="region of interest" description="Disordered" evidence="1">
    <location>
        <begin position="40"/>
        <end position="70"/>
    </location>
</feature>
<evidence type="ECO:0000313" key="2">
    <source>
        <dbReference type="EMBL" id="OGL79496.1"/>
    </source>
</evidence>
<evidence type="ECO:0000256" key="1">
    <source>
        <dbReference type="SAM" id="MobiDB-lite"/>
    </source>
</evidence>
<accession>A0A1F7UMI5</accession>
<feature type="compositionally biased region" description="Basic residues" evidence="1">
    <location>
        <begin position="46"/>
        <end position="55"/>
    </location>
</feature>
<evidence type="ECO:0008006" key="4">
    <source>
        <dbReference type="Google" id="ProtNLM"/>
    </source>
</evidence>
<comment type="caution">
    <text evidence="2">The sequence shown here is derived from an EMBL/GenBank/DDBJ whole genome shotgun (WGS) entry which is preliminary data.</text>
</comment>
<sequence length="896" mass="96364">MTEKRLNLEDQLASVMEREGTSVLSPDGVRFMNAPSIVDVGSGAARPRKRRRRASKTSYADRPAISSRSEERVRDHVADLDRVVVGFGVGATSRMRTVPIAIQFNEHERSSYVVSLRGLSFACERWNADERSHVSTSFTHGDLPVGSAPSISSIAALAGDLRADGWASSLSEQFTPSTFEAAYAASYGPLMQLASAVTSVADDAARWFRKATTSDAREEAVVTGADAGLTLPVRVIQPRLSFVRVTLGVSGLLLVATLPANAIRLTRSFEVRKASVVAAGSDAMGQVKLAASTPLPEGVDALRKASSRFREADEILSGTNALAVGLASIVPQTRASYRSARALAEIGAKSADAASLLANGLNRALTDAGRSPLERIGVMSAYAKGALPLLDDATAALAKVDANALPEDRRETTAELAGRLEGGRLAVREFVGLSDLLTGLFGKTEPRRYLIVFQNPSELRPTGGFMGSYAELVVSRGEITALSVPAGGTYDLQGQLVARVAPPEPLRLIADRWEFQDANWSPDFHVASDKLRFFWSKSGGPTVDGVIAVNATLVEKLLALTGPIDVPELGKTITAENFMLETQKAVELEYDRAENKPKKILGLLAPRLLEKLKALTQDRWLPLLATLSDALETKDVQVALSDPDEDALASRFGWGGRVKPTPGDALAVIGANIAGQKTDLSVEEQVVHLAEVKPNGSITDTVTLTRAHTGGKGELFRGVRNVSYLRFYVPRGSTLVDAEGFRAPSPSLFEPPRDDVVEDADEVEKGKTLTRHPSGLDVWDEGDRTVVGGWSMVDPGETVTMRITYRLPFTAFELRERLNAGPGDEREEGARAAYSLLLTSQSGKPNRTITTSVTLPEGWSSRWSRPEAVGRPESGLVSSTWDRDRVVASLYDVQAP</sequence>
<dbReference type="InterPro" id="IPR025101">
    <property type="entry name" value="DUF4012"/>
</dbReference>
<protein>
    <recommendedName>
        <fullName evidence="4">DUF4012 domain-containing protein</fullName>
    </recommendedName>
</protein>
<organism evidence="2 3">
    <name type="scientific">Candidatus Uhrbacteria bacterium RIFCSPHIGHO2_12_FULL_60_25</name>
    <dbReference type="NCBI Taxonomy" id="1802399"/>
    <lineage>
        <taxon>Bacteria</taxon>
        <taxon>Candidatus Uhriibacteriota</taxon>
    </lineage>
</organism>
<reference evidence="2 3" key="1">
    <citation type="journal article" date="2016" name="Nat. Commun.">
        <title>Thousands of microbial genomes shed light on interconnected biogeochemical processes in an aquifer system.</title>
        <authorList>
            <person name="Anantharaman K."/>
            <person name="Brown C.T."/>
            <person name="Hug L.A."/>
            <person name="Sharon I."/>
            <person name="Castelle C.J."/>
            <person name="Probst A.J."/>
            <person name="Thomas B.C."/>
            <person name="Singh A."/>
            <person name="Wilkins M.J."/>
            <person name="Karaoz U."/>
            <person name="Brodie E.L."/>
            <person name="Williams K.H."/>
            <person name="Hubbard S.S."/>
            <person name="Banfield J.F."/>
        </authorList>
    </citation>
    <scope>NUCLEOTIDE SEQUENCE [LARGE SCALE GENOMIC DNA]</scope>
</reference>
<dbReference type="STRING" id="1802399.A3E39_00015"/>
<dbReference type="Proteomes" id="UP000176603">
    <property type="component" value="Unassembled WGS sequence"/>
</dbReference>
<dbReference type="Pfam" id="PF13196">
    <property type="entry name" value="DUF4012"/>
    <property type="match status" value="1"/>
</dbReference>
<proteinExistence type="predicted"/>
<name>A0A1F7UMI5_9BACT</name>